<dbReference type="Pfam" id="PF00419">
    <property type="entry name" value="Fimbrial"/>
    <property type="match status" value="1"/>
</dbReference>
<comment type="caution">
    <text evidence="3">The sequence shown here is derived from an EMBL/GenBank/DDBJ whole genome shotgun (WGS) entry which is preliminary data.</text>
</comment>
<gene>
    <name evidence="3" type="ORF">ALP44_00284</name>
</gene>
<dbReference type="InterPro" id="IPR000259">
    <property type="entry name" value="Adhesion_dom_fimbrial"/>
</dbReference>
<evidence type="ECO:0000313" key="4">
    <source>
        <dbReference type="Proteomes" id="UP000282636"/>
    </source>
</evidence>
<dbReference type="Gene3D" id="2.60.40.1090">
    <property type="entry name" value="Fimbrial-type adhesion domain"/>
    <property type="match status" value="1"/>
</dbReference>
<accession>A0A0Q0DZV2</accession>
<keyword evidence="1" id="KW-0732">Signal</keyword>
<organism evidence="3 4">
    <name type="scientific">Pseudomonas syringae pv. theae</name>
    <dbReference type="NCBI Taxonomy" id="103985"/>
    <lineage>
        <taxon>Bacteria</taxon>
        <taxon>Pseudomonadati</taxon>
        <taxon>Pseudomonadota</taxon>
        <taxon>Gammaproteobacteria</taxon>
        <taxon>Pseudomonadales</taxon>
        <taxon>Pseudomonadaceae</taxon>
        <taxon>Pseudomonas</taxon>
        <taxon>Pseudomonas syringae</taxon>
    </lineage>
</organism>
<evidence type="ECO:0000256" key="1">
    <source>
        <dbReference type="SAM" id="SignalP"/>
    </source>
</evidence>
<dbReference type="GO" id="GO:0007155">
    <property type="term" value="P:cell adhesion"/>
    <property type="evidence" value="ECO:0007669"/>
    <property type="project" value="InterPro"/>
</dbReference>
<evidence type="ECO:0000313" key="3">
    <source>
        <dbReference type="EMBL" id="RMT74853.1"/>
    </source>
</evidence>
<dbReference type="AlphaFoldDB" id="A0A0Q0DZV2"/>
<evidence type="ECO:0000259" key="2">
    <source>
        <dbReference type="Pfam" id="PF00419"/>
    </source>
</evidence>
<dbReference type="SUPFAM" id="SSF49401">
    <property type="entry name" value="Bacterial adhesins"/>
    <property type="match status" value="1"/>
</dbReference>
<name>A0A0Q0DZV2_PSESX</name>
<feature type="chain" id="PRO_5030016216" description="Fimbrial-type adhesion domain-containing protein" evidence="1">
    <location>
        <begin position="26"/>
        <end position="443"/>
    </location>
</feature>
<dbReference type="InterPro" id="IPR036937">
    <property type="entry name" value="Adhesion_dom_fimbrial_sf"/>
</dbReference>
<reference evidence="3 4" key="1">
    <citation type="submission" date="2018-08" db="EMBL/GenBank/DDBJ databases">
        <title>Recombination of ecologically and evolutionarily significant loci maintains genetic cohesion in the Pseudomonas syringae species complex.</title>
        <authorList>
            <person name="Dillon M."/>
            <person name="Thakur S."/>
            <person name="Almeida R.N.D."/>
            <person name="Weir B.S."/>
            <person name="Guttman D.S."/>
        </authorList>
    </citation>
    <scope>NUCLEOTIDE SEQUENCE [LARGE SCALE GENOMIC DNA]</scope>
    <source>
        <strain evidence="3 4">ICMP 3934</strain>
    </source>
</reference>
<protein>
    <recommendedName>
        <fullName evidence="2">Fimbrial-type adhesion domain-containing protein</fullName>
    </recommendedName>
</protein>
<dbReference type="EMBL" id="RBTL01000030">
    <property type="protein sequence ID" value="RMT74853.1"/>
    <property type="molecule type" value="Genomic_DNA"/>
</dbReference>
<sequence>MFESTRLQSGLLLTVGLLLSVPVQANCTRAANGYNGWAVTDGNSVQIKAGRINLTSSYLQPAGTPLATTITSADDWLGWQTVLFECDLKDKDDIYELFSTNGDDRLGGYWETGNGSGTAFDDGLPGVYATFFPYVGLKITHMDSGKVFTRFWQESKITRYDVVGNKLQVKTKHLSALRSELIKVSGNPPPSGSGSNWCGSQAPTNVASAAYSCTQPNAYVTFKAPGLVYDKVGSDHNTNYNFWGAGNGIAYGLRGSATLTFTPTCVARNVTPVVTFPTISVQQLKSGESREADFTVELECSNQMTSGVQSNQTALGIQVSQPAFVKAGELGLVNSYGGVDYLLSNGYGADPSVATGVGISLRDSANGDPMNFVGWPGNTGAGNPGGKLAGWYPVLDQTTNQGDSQAGYTRYTKVITAVLEKLPRRQPTAGRVDATAYVLVKVQ</sequence>
<proteinExistence type="predicted"/>
<feature type="domain" description="Fimbrial-type adhesion" evidence="2">
    <location>
        <begin position="258"/>
        <end position="443"/>
    </location>
</feature>
<dbReference type="InterPro" id="IPR011228">
    <property type="entry name" value="UCP029766"/>
</dbReference>
<dbReference type="InterPro" id="IPR008966">
    <property type="entry name" value="Adhesion_dom_sf"/>
</dbReference>
<dbReference type="PIRSF" id="PIRSF029766">
    <property type="entry name" value="UCP029766"/>
    <property type="match status" value="1"/>
</dbReference>
<dbReference type="Proteomes" id="UP000282636">
    <property type="component" value="Unassembled WGS sequence"/>
</dbReference>
<feature type="signal peptide" evidence="1">
    <location>
        <begin position="1"/>
        <end position="25"/>
    </location>
</feature>
<dbReference type="GO" id="GO:0009289">
    <property type="term" value="C:pilus"/>
    <property type="evidence" value="ECO:0007669"/>
    <property type="project" value="InterPro"/>
</dbReference>